<organism evidence="2 3">
    <name type="scientific">Kineosporia babensis</name>
    <dbReference type="NCBI Taxonomy" id="499548"/>
    <lineage>
        <taxon>Bacteria</taxon>
        <taxon>Bacillati</taxon>
        <taxon>Actinomycetota</taxon>
        <taxon>Actinomycetes</taxon>
        <taxon>Kineosporiales</taxon>
        <taxon>Kineosporiaceae</taxon>
        <taxon>Kineosporia</taxon>
    </lineage>
</organism>
<dbReference type="InterPro" id="IPR013230">
    <property type="entry name" value="Peptidase_M15A_C"/>
</dbReference>
<dbReference type="Gene3D" id="3.30.1380.10">
    <property type="match status" value="1"/>
</dbReference>
<evidence type="ECO:0000313" key="3">
    <source>
        <dbReference type="Proteomes" id="UP001138997"/>
    </source>
</evidence>
<keyword evidence="3" id="KW-1185">Reference proteome</keyword>
<dbReference type="Pfam" id="PF08291">
    <property type="entry name" value="Peptidase_M15_3"/>
    <property type="match status" value="1"/>
</dbReference>
<dbReference type="SUPFAM" id="SSF55166">
    <property type="entry name" value="Hedgehog/DD-peptidase"/>
    <property type="match status" value="1"/>
</dbReference>
<feature type="domain" description="Peptidase M15A C-terminal" evidence="1">
    <location>
        <begin position="78"/>
        <end position="155"/>
    </location>
</feature>
<comment type="caution">
    <text evidence="2">The sequence shown here is derived from an EMBL/GenBank/DDBJ whole genome shotgun (WGS) entry which is preliminary data.</text>
</comment>
<dbReference type="Proteomes" id="UP001138997">
    <property type="component" value="Unassembled WGS sequence"/>
</dbReference>
<keyword evidence="2" id="KW-0378">Hydrolase</keyword>
<dbReference type="RefSeq" id="WP_231439961.1">
    <property type="nucleotide sequence ID" value="NZ_JAJOMB010000003.1"/>
</dbReference>
<evidence type="ECO:0000313" key="2">
    <source>
        <dbReference type="EMBL" id="MCD5310785.1"/>
    </source>
</evidence>
<evidence type="ECO:0000259" key="1">
    <source>
        <dbReference type="Pfam" id="PF08291"/>
    </source>
</evidence>
<accession>A0A9X1NBT2</accession>
<dbReference type="GO" id="GO:0004180">
    <property type="term" value="F:carboxypeptidase activity"/>
    <property type="evidence" value="ECO:0007669"/>
    <property type="project" value="UniProtKB-KW"/>
</dbReference>
<keyword evidence="2" id="KW-0645">Protease</keyword>
<dbReference type="AlphaFoldDB" id="A0A9X1NBT2"/>
<proteinExistence type="predicted"/>
<gene>
    <name evidence="2" type="ORF">LR394_07760</name>
</gene>
<dbReference type="EMBL" id="JAJOMB010000003">
    <property type="protein sequence ID" value="MCD5310785.1"/>
    <property type="molecule type" value="Genomic_DNA"/>
</dbReference>
<sequence length="194" mass="21527">MTNNPPKTLTQNQAITILKSLGWRIRTAGEYRQALAHFQGGWNLGPALKVDAKLGPFTSAALRISEARRRAGLPTASAHFSFTEVRCKCGGRYSTCARIWFQRGAFRELERYRKSLGSGISIISGCRCRGHNRAVGGASQSRHMAGDAADFAPVRPVSWFATRNLFRGRGWNKSPGTHPVRHGDLGPRRQWMYG</sequence>
<keyword evidence="2" id="KW-0121">Carboxypeptidase</keyword>
<dbReference type="InterPro" id="IPR009045">
    <property type="entry name" value="Zn_M74/Hedgehog-like"/>
</dbReference>
<name>A0A9X1NBT2_9ACTN</name>
<reference evidence="2" key="1">
    <citation type="submission" date="2021-11" db="EMBL/GenBank/DDBJ databases">
        <title>Streptomyces corallinus and Kineosporia corallina sp. nov., two new coral-derived marine actinobacteria.</title>
        <authorList>
            <person name="Buangrab K."/>
            <person name="Sutthacheep M."/>
            <person name="Yeemin T."/>
            <person name="Harunari E."/>
            <person name="Igarashi Y."/>
            <person name="Sripreechasak P."/>
            <person name="Kanchanasin P."/>
            <person name="Tanasupawat S."/>
            <person name="Phongsopitanun W."/>
        </authorList>
    </citation>
    <scope>NUCLEOTIDE SEQUENCE</scope>
    <source>
        <strain evidence="2">JCM 31032</strain>
    </source>
</reference>
<protein>
    <submittedName>
        <fullName evidence="2">D-Ala-D-Ala carboxypeptidase family metallohydrolase</fullName>
    </submittedName>
</protein>